<protein>
    <recommendedName>
        <fullName evidence="4">DUF2269 domain-containing protein</fullName>
    </recommendedName>
</protein>
<organism evidence="2 3">
    <name type="scientific">Solimonas fluminis</name>
    <dbReference type="NCBI Taxonomy" id="2086571"/>
    <lineage>
        <taxon>Bacteria</taxon>
        <taxon>Pseudomonadati</taxon>
        <taxon>Pseudomonadota</taxon>
        <taxon>Gammaproteobacteria</taxon>
        <taxon>Nevskiales</taxon>
        <taxon>Nevskiaceae</taxon>
        <taxon>Solimonas</taxon>
    </lineage>
</organism>
<comment type="caution">
    <text evidence="2">The sequence shown here is derived from an EMBL/GenBank/DDBJ whole genome shotgun (WGS) entry which is preliminary data.</text>
</comment>
<dbReference type="EMBL" id="PSNW01000010">
    <property type="protein sequence ID" value="PPE72755.1"/>
    <property type="molecule type" value="Genomic_DNA"/>
</dbReference>
<gene>
    <name evidence="2" type="ORF">C3942_17050</name>
</gene>
<dbReference type="Proteomes" id="UP000238220">
    <property type="component" value="Unassembled WGS sequence"/>
</dbReference>
<reference evidence="2 3" key="1">
    <citation type="submission" date="2018-02" db="EMBL/GenBank/DDBJ databases">
        <title>Genome sequencing of Solimonas sp. HR-BB.</title>
        <authorList>
            <person name="Lee Y."/>
            <person name="Jeon C.O."/>
        </authorList>
    </citation>
    <scope>NUCLEOTIDE SEQUENCE [LARGE SCALE GENOMIC DNA]</scope>
    <source>
        <strain evidence="2 3">HR-BB</strain>
    </source>
</reference>
<feature type="transmembrane region" description="Helical" evidence="1">
    <location>
        <begin position="43"/>
        <end position="65"/>
    </location>
</feature>
<keyword evidence="1" id="KW-0812">Transmembrane</keyword>
<evidence type="ECO:0000256" key="1">
    <source>
        <dbReference type="SAM" id="Phobius"/>
    </source>
</evidence>
<feature type="transmembrane region" description="Helical" evidence="1">
    <location>
        <begin position="85"/>
        <end position="104"/>
    </location>
</feature>
<dbReference type="RefSeq" id="WP_104231565.1">
    <property type="nucleotide sequence ID" value="NZ_PSNW01000010.1"/>
</dbReference>
<feature type="transmembrane region" description="Helical" evidence="1">
    <location>
        <begin position="184"/>
        <end position="204"/>
    </location>
</feature>
<accession>A0A2S5TCR4</accession>
<evidence type="ECO:0000313" key="2">
    <source>
        <dbReference type="EMBL" id="PPE72755.1"/>
    </source>
</evidence>
<feature type="transmembrane region" description="Helical" evidence="1">
    <location>
        <begin position="12"/>
        <end position="31"/>
    </location>
</feature>
<dbReference type="AlphaFoldDB" id="A0A2S5TCR4"/>
<sequence>MIMTSNIRKLMLTFHVTASIGWAGALAVFLAHSLVSLSNQDPAMVRAACLMMGITAWFVILPLAATSLVTGLMQAMGTAWGLFRHYWVTIKLLLTAFATAVLLLKLTPISALSAAAQTAVSLQDFAGLQLSLLVHAAGGLGVLLVTTALAIYKPAGLTPYGTRMLGTRSTDRRDAGSIAGLPRWVKGFLAAAVVFLLLLVAMLMHGGHGPGAHM</sequence>
<name>A0A2S5TCR4_9GAMM</name>
<keyword evidence="1" id="KW-1133">Transmembrane helix</keyword>
<feature type="transmembrane region" description="Helical" evidence="1">
    <location>
        <begin position="125"/>
        <end position="152"/>
    </location>
</feature>
<dbReference type="OrthoDB" id="156858at2"/>
<evidence type="ECO:0000313" key="3">
    <source>
        <dbReference type="Proteomes" id="UP000238220"/>
    </source>
</evidence>
<keyword evidence="3" id="KW-1185">Reference proteome</keyword>
<proteinExistence type="predicted"/>
<evidence type="ECO:0008006" key="4">
    <source>
        <dbReference type="Google" id="ProtNLM"/>
    </source>
</evidence>
<keyword evidence="1" id="KW-0472">Membrane</keyword>